<accession>A0A0L0H0X6</accession>
<reference evidence="3 4" key="1">
    <citation type="journal article" date="2015" name="Appl. Environ. Microbiol.">
        <title>The Enterobacterium Trabulsiella odontotermitis Presents Novel Adaptations Related to Its Association with Fungus-Growing Termites.</title>
        <authorList>
            <person name="Sapountzis P."/>
            <person name="Gruntjes T."/>
            <person name="Otani S."/>
            <person name="Estevez J."/>
            <person name="da Costa R.R."/>
            <person name="Plunkett G.3rd."/>
            <person name="Perna N.T."/>
            <person name="Poulsen M."/>
        </authorList>
    </citation>
    <scope>NUCLEOTIDE SEQUENCE [LARGE SCALE GENOMIC DNA]</scope>
    <source>
        <strain evidence="3 4">12</strain>
    </source>
</reference>
<dbReference type="EMBL" id="JNGI01000016">
    <property type="protein sequence ID" value="KNC95090.1"/>
    <property type="molecule type" value="Genomic_DNA"/>
</dbReference>
<dbReference type="InterPro" id="IPR008727">
    <property type="entry name" value="PAAR_motif"/>
</dbReference>
<feature type="region of interest" description="Disordered" evidence="1">
    <location>
        <begin position="108"/>
        <end position="142"/>
    </location>
</feature>
<dbReference type="OrthoDB" id="4378831at2"/>
<dbReference type="PANTHER" id="PTHR33840">
    <property type="match status" value="1"/>
</dbReference>
<evidence type="ECO:0000313" key="3">
    <source>
        <dbReference type="EMBL" id="KNC95090.1"/>
    </source>
</evidence>
<dbReference type="AlphaFoldDB" id="A0A0L0H0X6"/>
<feature type="domain" description="T6SS Phospholipase effector Tle1-like catalytic" evidence="2">
    <location>
        <begin position="342"/>
        <end position="427"/>
    </location>
</feature>
<proteinExistence type="predicted"/>
<gene>
    <name evidence="3" type="ORF">GM31_06500</name>
</gene>
<dbReference type="InterPro" id="IPR018712">
    <property type="entry name" value="Tle1-like_cat"/>
</dbReference>
<dbReference type="Pfam" id="PF09994">
    <property type="entry name" value="T6SS_Tle1-like_cat"/>
    <property type="match status" value="1"/>
</dbReference>
<comment type="caution">
    <text evidence="3">The sequence shown here is derived from an EMBL/GenBank/DDBJ whole genome shotgun (WGS) entry which is preliminary data.</text>
</comment>
<dbReference type="PANTHER" id="PTHR33840:SF1">
    <property type="entry name" value="TLE1 PHOSPHOLIPASE DOMAIN-CONTAINING PROTEIN"/>
    <property type="match status" value="1"/>
</dbReference>
<organism evidence="3 4">
    <name type="scientific">Trabulsiella odontotermitis</name>
    <dbReference type="NCBI Taxonomy" id="379893"/>
    <lineage>
        <taxon>Bacteria</taxon>
        <taxon>Pseudomonadati</taxon>
        <taxon>Pseudomonadota</taxon>
        <taxon>Gammaproteobacteria</taxon>
        <taxon>Enterobacterales</taxon>
        <taxon>Enterobacteriaceae</taxon>
        <taxon>Trabulsiella</taxon>
    </lineage>
</organism>
<name>A0A0L0H0X6_9ENTR</name>
<protein>
    <submittedName>
        <fullName evidence="3">Type VI secretion protein</fullName>
    </submittedName>
</protein>
<dbReference type="Proteomes" id="UP000037393">
    <property type="component" value="Unassembled WGS sequence"/>
</dbReference>
<keyword evidence="4" id="KW-1185">Reference proteome</keyword>
<evidence type="ECO:0000313" key="4">
    <source>
        <dbReference type="Proteomes" id="UP000037393"/>
    </source>
</evidence>
<evidence type="ECO:0000256" key="1">
    <source>
        <dbReference type="SAM" id="MobiDB-lite"/>
    </source>
</evidence>
<feature type="compositionally biased region" description="Polar residues" evidence="1">
    <location>
        <begin position="130"/>
        <end position="140"/>
    </location>
</feature>
<dbReference type="RefSeq" id="WP_049855950.1">
    <property type="nucleotide sequence ID" value="NZ_JNGI01000016.1"/>
</dbReference>
<dbReference type="PATRIC" id="fig|379893.4.peg.1328"/>
<evidence type="ECO:0000259" key="2">
    <source>
        <dbReference type="Pfam" id="PF09994"/>
    </source>
</evidence>
<sequence>MPVKLKVITVGDKTTTGGIIENGALTVFCHNKMVALIGSESFCPACKTTGVICKTKQFQVFAENKRVCLEGDIVECACPPGTNRVIASPNTFEFIGYENGMVGYSVGHSLLNNEPQEPEQHAQAARKSAAQEQPQEQNTQKPKREIMLTLGVFFDGTGNNAVNTANMLKACTARHYNLNDAEATGILEKCAEEEFDVSGNGATSYTGYYTNIHWLNTLYKTTFSEGSPDIQQAIYIDGTGTEAGQPDSMIGLGLGISDMGVIAKTDNAVAQLSRAITDTIKQLKDKSSGYELVIKSLQFDIFGFSRGAAASRHFANRIQSEDPAIISAIREGMIDTTYKGAPVGKIRFIGIFDTVAAIGTPANGLNPHTADTGEVKIKLHPGVADKVFHITAAHECRFNFALNSVKPAWPELVLPGVHSDLGGGYLPVIKENVFLTRPETETVPLRQPGQQTRSYRRAVKQMAALDLYPSIAPLLPGNEIAVETWYDDRMPPDRYSEPQKRSYAAVTLRNRIVRNDWSKVVLQVMLDAAEEAGVLFEPADETDKDLFLPADLASLCEKARAMGNAARSGETPDAFTPEELNIIAGKYIHCSANWNAIATDAAGVISGGAAPVQIISFVNRPDENWRRTIYDMDGKPV</sequence>
<dbReference type="CDD" id="cd14744">
    <property type="entry name" value="PAAR_CT_2"/>
    <property type="match status" value="1"/>
</dbReference>
<dbReference type="Pfam" id="PF05488">
    <property type="entry name" value="PAAR_motif"/>
    <property type="match status" value="1"/>
</dbReference>